<sequence length="402" mass="43208">MAAPETRLTPREPAGAEAVKASAKRIAPRLKALAPEAEQSRRLTREGIDLVRDHGLFKTLQPERSGGHQLTLRTHLDVVSALSEGCVSTGWVVGVAHAHSWLIGHMSRQAQDDVYANNPNAFVAAVVGPRGKAVKHADGSFHLNGFWPFGSGSDYADWLMLGAEVVDENGQAEDWGDFLIPPGDIDNLNDWHSAGLAGTGSHSLVGKDVTVPSHRFISMPALFQGHSPGKDLHEGTLYKSAAAPVLALALTGSAIGCAKASLADYRDNIQGKVMAYTDHVQTEWPPTQMNAANAATRIDAAELLLYRSADTIDNYAARDTAMPVLERARVRMDCAQAVRFCLEAVDLLFINGGASGLAWDKLLQRASRDLHAINMHGLLLLDVNAEAYGRILLGLEPNSPLI</sequence>
<feature type="domain" description="Acyl-CoA dehydrogenase/oxidase N-terminal" evidence="3">
    <location>
        <begin position="24"/>
        <end position="112"/>
    </location>
</feature>
<dbReference type="Gene3D" id="2.40.110.10">
    <property type="entry name" value="Butyryl-CoA Dehydrogenase, subunit A, domain 2"/>
    <property type="match status" value="1"/>
</dbReference>
<dbReference type="InterPro" id="IPR046373">
    <property type="entry name" value="Acyl-CoA_Oxase/DH_mid-dom_sf"/>
</dbReference>
<name>A0A160TST3_9ZZZZ</name>
<dbReference type="Pfam" id="PF08028">
    <property type="entry name" value="Acyl-CoA_dh_2"/>
    <property type="match status" value="1"/>
</dbReference>
<dbReference type="PANTHER" id="PTHR43884">
    <property type="entry name" value="ACYL-COA DEHYDROGENASE"/>
    <property type="match status" value="1"/>
</dbReference>
<dbReference type="Gene3D" id="1.10.540.10">
    <property type="entry name" value="Acyl-CoA dehydrogenase/oxidase, N-terminal domain"/>
    <property type="match status" value="1"/>
</dbReference>
<feature type="region of interest" description="Disordered" evidence="2">
    <location>
        <begin position="1"/>
        <end position="21"/>
    </location>
</feature>
<dbReference type="InterPro" id="IPR036250">
    <property type="entry name" value="AcylCo_DH-like_C"/>
</dbReference>
<dbReference type="SUPFAM" id="SSF47203">
    <property type="entry name" value="Acyl-CoA dehydrogenase C-terminal domain-like"/>
    <property type="match status" value="1"/>
</dbReference>
<protein>
    <submittedName>
        <fullName evidence="5">Acyl-CoA dehydrogenase, type 2, C-terminal domain</fullName>
    </submittedName>
</protein>
<dbReference type="AlphaFoldDB" id="A0A160TST3"/>
<accession>A0A160TST3</accession>
<dbReference type="PIRSF" id="PIRSF016578">
    <property type="entry name" value="HsaA"/>
    <property type="match status" value="1"/>
</dbReference>
<gene>
    <name evidence="5" type="ORF">MGWOODY_XGa2526</name>
</gene>
<feature type="domain" description="Acyl-CoA dehydrogenase C-terminal" evidence="4">
    <location>
        <begin position="252"/>
        <end position="377"/>
    </location>
</feature>
<organism evidence="5">
    <name type="scientific">hydrothermal vent metagenome</name>
    <dbReference type="NCBI Taxonomy" id="652676"/>
    <lineage>
        <taxon>unclassified sequences</taxon>
        <taxon>metagenomes</taxon>
        <taxon>ecological metagenomes</taxon>
    </lineage>
</organism>
<evidence type="ECO:0000259" key="3">
    <source>
        <dbReference type="Pfam" id="PF02771"/>
    </source>
</evidence>
<evidence type="ECO:0000256" key="2">
    <source>
        <dbReference type="SAM" id="MobiDB-lite"/>
    </source>
</evidence>
<dbReference type="PANTHER" id="PTHR43884:SF25">
    <property type="entry name" value="ACYL-COA DEHYDROGENASE YDBM-RELATED"/>
    <property type="match status" value="1"/>
</dbReference>
<dbReference type="InterPro" id="IPR009100">
    <property type="entry name" value="AcylCoA_DH/oxidase_NM_dom_sf"/>
</dbReference>
<dbReference type="InterPro" id="IPR013107">
    <property type="entry name" value="Acyl-CoA_DH_C"/>
</dbReference>
<dbReference type="GO" id="GO:0050660">
    <property type="term" value="F:flavin adenine dinucleotide binding"/>
    <property type="evidence" value="ECO:0007669"/>
    <property type="project" value="InterPro"/>
</dbReference>
<evidence type="ECO:0000256" key="1">
    <source>
        <dbReference type="ARBA" id="ARBA00023002"/>
    </source>
</evidence>
<dbReference type="InterPro" id="IPR037069">
    <property type="entry name" value="AcylCoA_DH/ox_N_sf"/>
</dbReference>
<dbReference type="SUPFAM" id="SSF56645">
    <property type="entry name" value="Acyl-CoA dehydrogenase NM domain-like"/>
    <property type="match status" value="1"/>
</dbReference>
<keyword evidence="1" id="KW-0560">Oxidoreductase</keyword>
<proteinExistence type="predicted"/>
<dbReference type="InterPro" id="IPR013786">
    <property type="entry name" value="AcylCoA_DH/ox_N"/>
</dbReference>
<reference evidence="5" key="1">
    <citation type="submission" date="2015-10" db="EMBL/GenBank/DDBJ databases">
        <authorList>
            <person name="Gilbert D.G."/>
        </authorList>
    </citation>
    <scope>NUCLEOTIDE SEQUENCE</scope>
</reference>
<evidence type="ECO:0000259" key="4">
    <source>
        <dbReference type="Pfam" id="PF08028"/>
    </source>
</evidence>
<dbReference type="Pfam" id="PF02771">
    <property type="entry name" value="Acyl-CoA_dh_N"/>
    <property type="match status" value="1"/>
</dbReference>
<dbReference type="GO" id="GO:0003995">
    <property type="term" value="F:acyl-CoA dehydrogenase activity"/>
    <property type="evidence" value="ECO:0007669"/>
    <property type="project" value="TreeGrafter"/>
</dbReference>
<dbReference type="Gene3D" id="1.20.140.10">
    <property type="entry name" value="Butyryl-CoA Dehydrogenase, subunit A, domain 3"/>
    <property type="match status" value="1"/>
</dbReference>
<dbReference type="EMBL" id="CZRL01000082">
    <property type="protein sequence ID" value="CUS52347.1"/>
    <property type="molecule type" value="Genomic_DNA"/>
</dbReference>
<evidence type="ECO:0000313" key="5">
    <source>
        <dbReference type="EMBL" id="CUS52347.1"/>
    </source>
</evidence>